<dbReference type="Gene3D" id="3.80.10.10">
    <property type="entry name" value="Ribonuclease Inhibitor"/>
    <property type="match status" value="1"/>
</dbReference>
<keyword evidence="2" id="KW-1185">Reference proteome</keyword>
<dbReference type="OrthoDB" id="3139399at2759"/>
<reference evidence="1 2" key="1">
    <citation type="submission" date="2014-04" db="EMBL/GenBank/DDBJ databases">
        <authorList>
            <consortium name="DOE Joint Genome Institute"/>
            <person name="Kuo A."/>
            <person name="Girlanda M."/>
            <person name="Perotto S."/>
            <person name="Kohler A."/>
            <person name="Nagy L.G."/>
            <person name="Floudas D."/>
            <person name="Copeland A."/>
            <person name="Barry K.W."/>
            <person name="Cichocki N."/>
            <person name="Veneault-Fourrey C."/>
            <person name="LaButti K."/>
            <person name="Lindquist E.A."/>
            <person name="Lipzen A."/>
            <person name="Lundell T."/>
            <person name="Morin E."/>
            <person name="Murat C."/>
            <person name="Sun H."/>
            <person name="Tunlid A."/>
            <person name="Henrissat B."/>
            <person name="Grigoriev I.V."/>
            <person name="Hibbett D.S."/>
            <person name="Martin F."/>
            <person name="Nordberg H.P."/>
            <person name="Cantor M.N."/>
            <person name="Hua S.X."/>
        </authorList>
    </citation>
    <scope>NUCLEOTIDE SEQUENCE [LARGE SCALE GENOMIC DNA]</scope>
    <source>
        <strain evidence="1 2">MUT 4182</strain>
    </source>
</reference>
<accession>A0A0C3QBS7</accession>
<dbReference type="AlphaFoldDB" id="A0A0C3QBS7"/>
<protein>
    <submittedName>
        <fullName evidence="1">Uncharacterized protein</fullName>
    </submittedName>
</protein>
<dbReference type="HOGENOM" id="CLU_687341_0_0_1"/>
<dbReference type="SUPFAM" id="SSF52047">
    <property type="entry name" value="RNI-like"/>
    <property type="match status" value="1"/>
</dbReference>
<organism evidence="1 2">
    <name type="scientific">Tulasnella calospora MUT 4182</name>
    <dbReference type="NCBI Taxonomy" id="1051891"/>
    <lineage>
        <taxon>Eukaryota</taxon>
        <taxon>Fungi</taxon>
        <taxon>Dikarya</taxon>
        <taxon>Basidiomycota</taxon>
        <taxon>Agaricomycotina</taxon>
        <taxon>Agaricomycetes</taxon>
        <taxon>Cantharellales</taxon>
        <taxon>Tulasnellaceae</taxon>
        <taxon>Tulasnella</taxon>
    </lineage>
</organism>
<evidence type="ECO:0000313" key="1">
    <source>
        <dbReference type="EMBL" id="KIO28015.1"/>
    </source>
</evidence>
<dbReference type="STRING" id="1051891.A0A0C3QBS7"/>
<gene>
    <name evidence="1" type="ORF">M407DRAFT_22780</name>
</gene>
<dbReference type="EMBL" id="KN823000">
    <property type="protein sequence ID" value="KIO28015.1"/>
    <property type="molecule type" value="Genomic_DNA"/>
</dbReference>
<dbReference type="Proteomes" id="UP000054248">
    <property type="component" value="Unassembled WGS sequence"/>
</dbReference>
<feature type="non-terminal residue" evidence="1">
    <location>
        <position position="1"/>
    </location>
</feature>
<proteinExistence type="predicted"/>
<evidence type="ECO:0000313" key="2">
    <source>
        <dbReference type="Proteomes" id="UP000054248"/>
    </source>
</evidence>
<dbReference type="InterPro" id="IPR032675">
    <property type="entry name" value="LRR_dom_sf"/>
</dbReference>
<name>A0A0C3QBS7_9AGAM</name>
<sequence length="377" mass="42780">FYVSKNRDPRSFEAPLLRSGGLLVDVHVVDEATQLKAVQDQLTALAEHSSRWRNVEISHPDAFPLLGKGIPLVLPELQSLVVKATFRRLSPGLVYFYESFPDHPPPPDIGLDWKCRMYHCLRCLDLCDIEIKPQDTEDFLGFLEAHSTLETLVLRKVWELEAYIPSRTVVLPHLKELQLRGIHSPEILRWVSAPNLQKLVVEKSSQLRYWTAVDIKSNYATATNVTLIRFSTAPDALLNVLRAVPLASEVKLVSTDLRSRYSFCTESILIEHQLPLLTSLHIQGVTSLPRLKAVAEAYKETLTEVKAHCLDVGLPEESFLKDFSERDEALAWLKDQGTFRFDIEHSEDAFGGHYRCHEDQICRKKMVCAGGRCQSLV</sequence>
<reference evidence="2" key="2">
    <citation type="submission" date="2015-01" db="EMBL/GenBank/DDBJ databases">
        <title>Evolutionary Origins and Diversification of the Mycorrhizal Mutualists.</title>
        <authorList>
            <consortium name="DOE Joint Genome Institute"/>
            <consortium name="Mycorrhizal Genomics Consortium"/>
            <person name="Kohler A."/>
            <person name="Kuo A."/>
            <person name="Nagy L.G."/>
            <person name="Floudas D."/>
            <person name="Copeland A."/>
            <person name="Barry K.W."/>
            <person name="Cichocki N."/>
            <person name="Veneault-Fourrey C."/>
            <person name="LaButti K."/>
            <person name="Lindquist E.A."/>
            <person name="Lipzen A."/>
            <person name="Lundell T."/>
            <person name="Morin E."/>
            <person name="Murat C."/>
            <person name="Riley R."/>
            <person name="Ohm R."/>
            <person name="Sun H."/>
            <person name="Tunlid A."/>
            <person name="Henrissat B."/>
            <person name="Grigoriev I.V."/>
            <person name="Hibbett D.S."/>
            <person name="Martin F."/>
        </authorList>
    </citation>
    <scope>NUCLEOTIDE SEQUENCE [LARGE SCALE GENOMIC DNA]</scope>
    <source>
        <strain evidence="2">MUT 4182</strain>
    </source>
</reference>